<comment type="caution">
    <text evidence="11">The sequence shown here is derived from an EMBL/GenBank/DDBJ whole genome shotgun (WGS) entry which is preliminary data.</text>
</comment>
<evidence type="ECO:0000313" key="11">
    <source>
        <dbReference type="EMBL" id="MFC6724716.1"/>
    </source>
</evidence>
<evidence type="ECO:0000256" key="8">
    <source>
        <dbReference type="SAM" id="MobiDB-lite"/>
    </source>
</evidence>
<name>A0ABD5RZG1_9EURY</name>
<feature type="binding site" evidence="7">
    <location>
        <position position="90"/>
    </location>
    <ligand>
        <name>Cu cation</name>
        <dbReference type="ChEBI" id="CHEBI:23378"/>
    </ligand>
</feature>
<feature type="region of interest" description="Disordered" evidence="8">
    <location>
        <begin position="1"/>
        <end position="21"/>
    </location>
</feature>
<dbReference type="Proteomes" id="UP001596328">
    <property type="component" value="Unassembled WGS sequence"/>
</dbReference>
<feature type="binding site" evidence="7">
    <location>
        <position position="38"/>
    </location>
    <ligand>
        <name>Cu cation</name>
        <dbReference type="ChEBI" id="CHEBI:23378"/>
    </ligand>
</feature>
<dbReference type="GO" id="GO:0016020">
    <property type="term" value="C:membrane"/>
    <property type="evidence" value="ECO:0007669"/>
    <property type="project" value="UniProtKB-SubCell"/>
</dbReference>
<keyword evidence="4" id="KW-0249">Electron transport</keyword>
<evidence type="ECO:0000256" key="5">
    <source>
        <dbReference type="ARBA" id="ARBA00023008"/>
    </source>
</evidence>
<comment type="cofactor">
    <cofactor evidence="7">
        <name>Cu(2+)</name>
        <dbReference type="ChEBI" id="CHEBI:29036"/>
    </cofactor>
    <text evidence="7">The crystal structure with reduced Cu(1+) has also been determined.</text>
</comment>
<feature type="binding site" evidence="7">
    <location>
        <position position="85"/>
    </location>
    <ligand>
        <name>Cu cation</name>
        <dbReference type="ChEBI" id="CHEBI:23378"/>
    </ligand>
</feature>
<dbReference type="InterPro" id="IPR002387">
    <property type="entry name" value="Plastocyanin"/>
</dbReference>
<sequence length="156" mass="16386">SGPTTVEVGPGGSLSYSPDEVQVRPGSTVEWVWQSDGHNVVADTVPEGASWSGTQGGDGTLYDTGHTYSHTFETLGEYSYYCTPHESAGMVGTVIVTENPATGGGEKELHELGVPIQAHWVGLSTILAIIGVLNYTFYMLKYGESPNTGNTGGGED</sequence>
<keyword evidence="6 9" id="KW-0472">Membrane</keyword>
<evidence type="ECO:0000256" key="4">
    <source>
        <dbReference type="ARBA" id="ARBA00022982"/>
    </source>
</evidence>
<evidence type="ECO:0000256" key="1">
    <source>
        <dbReference type="ARBA" id="ARBA00004370"/>
    </source>
</evidence>
<dbReference type="CDD" id="cd04220">
    <property type="entry name" value="Halocyanin"/>
    <property type="match status" value="1"/>
</dbReference>
<proteinExistence type="predicted"/>
<evidence type="ECO:0000259" key="10">
    <source>
        <dbReference type="Pfam" id="PF00127"/>
    </source>
</evidence>
<comment type="subcellular location">
    <subcellularLocation>
        <location evidence="1">Membrane</location>
    </subcellularLocation>
</comment>
<dbReference type="PANTHER" id="PTHR34192">
    <property type="entry name" value="PLASTOCYANIN MAJOR ISOFORM, CHLOROPLASTIC-RELATED"/>
    <property type="match status" value="1"/>
</dbReference>
<evidence type="ECO:0000256" key="7">
    <source>
        <dbReference type="PIRSR" id="PIRSR602387-1"/>
    </source>
</evidence>
<keyword evidence="2" id="KW-0813">Transport</keyword>
<dbReference type="PANTHER" id="PTHR34192:SF10">
    <property type="entry name" value="PLASTOCYANIN MAJOR ISOFORM, CHLOROPLASTIC-RELATED"/>
    <property type="match status" value="1"/>
</dbReference>
<keyword evidence="12" id="KW-1185">Reference proteome</keyword>
<dbReference type="EMBL" id="JBHSWU010000258">
    <property type="protein sequence ID" value="MFC6724716.1"/>
    <property type="molecule type" value="Genomic_DNA"/>
</dbReference>
<dbReference type="InterPro" id="IPR008972">
    <property type="entry name" value="Cupredoxin"/>
</dbReference>
<dbReference type="SUPFAM" id="SSF49503">
    <property type="entry name" value="Cupredoxins"/>
    <property type="match status" value="1"/>
</dbReference>
<evidence type="ECO:0000256" key="9">
    <source>
        <dbReference type="SAM" id="Phobius"/>
    </source>
</evidence>
<evidence type="ECO:0000256" key="6">
    <source>
        <dbReference type="ARBA" id="ARBA00023136"/>
    </source>
</evidence>
<organism evidence="11 12">
    <name type="scientific">Halobium palmae</name>
    <dbReference type="NCBI Taxonomy" id="1776492"/>
    <lineage>
        <taxon>Archaea</taxon>
        <taxon>Methanobacteriati</taxon>
        <taxon>Methanobacteriota</taxon>
        <taxon>Stenosarchaea group</taxon>
        <taxon>Halobacteria</taxon>
        <taxon>Halobacteriales</taxon>
        <taxon>Haloferacaceae</taxon>
        <taxon>Halobium</taxon>
    </lineage>
</organism>
<feature type="domain" description="Blue (type 1) copper" evidence="10">
    <location>
        <begin position="10"/>
        <end position="96"/>
    </location>
</feature>
<protein>
    <submittedName>
        <fullName evidence="11">Plastocyanin/azurin family copper-binding protein</fullName>
    </submittedName>
</protein>
<gene>
    <name evidence="11" type="ORF">ACFQE1_10075</name>
</gene>
<dbReference type="InterPro" id="IPR000923">
    <property type="entry name" value="BlueCu_1"/>
</dbReference>
<dbReference type="GO" id="GO:0046872">
    <property type="term" value="F:metal ion binding"/>
    <property type="evidence" value="ECO:0007669"/>
    <property type="project" value="UniProtKB-KW"/>
</dbReference>
<reference evidence="11 12" key="1">
    <citation type="journal article" date="2019" name="Int. J. Syst. Evol. Microbiol.">
        <title>The Global Catalogue of Microorganisms (GCM) 10K type strain sequencing project: providing services to taxonomists for standard genome sequencing and annotation.</title>
        <authorList>
            <consortium name="The Broad Institute Genomics Platform"/>
            <consortium name="The Broad Institute Genome Sequencing Center for Infectious Disease"/>
            <person name="Wu L."/>
            <person name="Ma J."/>
        </authorList>
    </citation>
    <scope>NUCLEOTIDE SEQUENCE [LARGE SCALE GENOMIC DNA]</scope>
    <source>
        <strain evidence="11 12">NBRC 111368</strain>
    </source>
</reference>
<accession>A0ABD5RZG1</accession>
<evidence type="ECO:0000256" key="3">
    <source>
        <dbReference type="ARBA" id="ARBA00022723"/>
    </source>
</evidence>
<keyword evidence="9" id="KW-1133">Transmembrane helix</keyword>
<dbReference type="PRINTS" id="PR00157">
    <property type="entry name" value="PLASTOCYANIN"/>
</dbReference>
<keyword evidence="5 7" id="KW-0186">Copper</keyword>
<evidence type="ECO:0000256" key="2">
    <source>
        <dbReference type="ARBA" id="ARBA00022448"/>
    </source>
</evidence>
<keyword evidence="9" id="KW-0812">Transmembrane</keyword>
<dbReference type="PROSITE" id="PS00196">
    <property type="entry name" value="COPPER_BLUE"/>
    <property type="match status" value="1"/>
</dbReference>
<feature type="binding site" evidence="7">
    <location>
        <position position="82"/>
    </location>
    <ligand>
        <name>Cu cation</name>
        <dbReference type="ChEBI" id="CHEBI:23378"/>
    </ligand>
</feature>
<feature type="non-terminal residue" evidence="11">
    <location>
        <position position="1"/>
    </location>
</feature>
<dbReference type="Pfam" id="PF00127">
    <property type="entry name" value="Copper-bind"/>
    <property type="match status" value="1"/>
</dbReference>
<feature type="transmembrane region" description="Helical" evidence="9">
    <location>
        <begin position="120"/>
        <end position="140"/>
    </location>
</feature>
<dbReference type="InterPro" id="IPR028871">
    <property type="entry name" value="BlueCu_1_BS"/>
</dbReference>
<evidence type="ECO:0000313" key="12">
    <source>
        <dbReference type="Proteomes" id="UP001596328"/>
    </source>
</evidence>
<dbReference type="Gene3D" id="2.60.40.420">
    <property type="entry name" value="Cupredoxins - blue copper proteins"/>
    <property type="match status" value="1"/>
</dbReference>
<dbReference type="AlphaFoldDB" id="A0ABD5RZG1"/>
<keyword evidence="3 7" id="KW-0479">Metal-binding</keyword>